<gene>
    <name evidence="3" type="ORF">HMPREF1534_03165</name>
</gene>
<evidence type="ECO:0000259" key="2">
    <source>
        <dbReference type="Pfam" id="PF03372"/>
    </source>
</evidence>
<accession>U6RBH9</accession>
<dbReference type="AlphaFoldDB" id="U6RBH9"/>
<name>U6RBH9_9BACT</name>
<comment type="caution">
    <text evidence="3">The sequence shown here is derived from an EMBL/GenBank/DDBJ whole genome shotgun (WGS) entry which is preliminary data.</text>
</comment>
<keyword evidence="4" id="KW-1185">Reference proteome</keyword>
<feature type="chain" id="PRO_5004679216" description="Endonuclease/exonuclease/phosphatase domain-containing protein" evidence="1">
    <location>
        <begin position="20"/>
        <end position="296"/>
    </location>
</feature>
<feature type="domain" description="Endonuclease/exonuclease/phosphatase" evidence="2">
    <location>
        <begin position="31"/>
        <end position="287"/>
    </location>
</feature>
<keyword evidence="1" id="KW-0732">Signal</keyword>
<dbReference type="InterPro" id="IPR036691">
    <property type="entry name" value="Endo/exonu/phosph_ase_sf"/>
</dbReference>
<dbReference type="SUPFAM" id="SSF56219">
    <property type="entry name" value="DNase I-like"/>
    <property type="match status" value="1"/>
</dbReference>
<sequence>MKKFLGLILLMLLPCSALSMWGQTGQQMKLISYNIWNGFEGDSLRRARFIEWTQKQAADIFVLTELVGFKEKDLKTLGQVCGYPYAAIVKEEGYPVGVLSKQPIEVIKKQVEGFWHGMMHVKTAGVDVIATHLSPFEWKYRLNEAQQIVDYIQANHLKDYYVAGDLNAHSPLDADEIAKHDTLLANMQRWDLSQKKYRNLREGRYDFSVISTFLAAGMEDAIGRMVHPASARMSFPAAFLYDWQWDDKRLPQRRERLDYILLSPSLMEKCKSAAVHNGKENEGISDHYPVSVILEK</sequence>
<dbReference type="eggNOG" id="COG0708">
    <property type="taxonomic scope" value="Bacteria"/>
</dbReference>
<proteinExistence type="predicted"/>
<dbReference type="HOGENOM" id="CLU_079288_0_0_10"/>
<reference evidence="3 4" key="1">
    <citation type="submission" date="2013-04" db="EMBL/GenBank/DDBJ databases">
        <title>The Genome Sequence of Bacteroides massiliensis DSM 17679.</title>
        <authorList>
            <consortium name="The Broad Institute Genomics Platform"/>
            <person name="Earl A."/>
            <person name="Ward D."/>
            <person name="Feldgarden M."/>
            <person name="Gevers D."/>
            <person name="Martens E."/>
            <person name="Fenner L."/>
            <person name="Roux V."/>
            <person name="Mallet M.N."/>
            <person name="Raoult D."/>
            <person name="Walker B."/>
            <person name="Young S."/>
            <person name="Zeng Q."/>
            <person name="Gargeya S."/>
            <person name="Fitzgerald M."/>
            <person name="Haas B."/>
            <person name="Abouelleil A."/>
            <person name="Allen A.W."/>
            <person name="Alvarado L."/>
            <person name="Arachchi H.M."/>
            <person name="Berlin A.M."/>
            <person name="Chapman S.B."/>
            <person name="Gainer-Dewar J."/>
            <person name="Goldberg J."/>
            <person name="Griggs A."/>
            <person name="Gujja S."/>
            <person name="Hansen M."/>
            <person name="Howarth C."/>
            <person name="Imamovic A."/>
            <person name="Ireland A."/>
            <person name="Larimer J."/>
            <person name="McCowan C."/>
            <person name="Murphy C."/>
            <person name="Pearson M."/>
            <person name="Poon T.W."/>
            <person name="Priest M."/>
            <person name="Roberts A."/>
            <person name="Saif S."/>
            <person name="Shea T."/>
            <person name="Sisk P."/>
            <person name="Sykes S."/>
            <person name="Wortman J."/>
            <person name="Nusbaum C."/>
            <person name="Birren B."/>
        </authorList>
    </citation>
    <scope>NUCLEOTIDE SEQUENCE [LARGE SCALE GENOMIC DNA]</scope>
    <source>
        <strain evidence="4">B84634 / Timone 84634 / DSM 17679 / JCM 13223</strain>
    </source>
</reference>
<dbReference type="GeneID" id="60060971"/>
<dbReference type="RefSeq" id="WP_005943135.1">
    <property type="nucleotide sequence ID" value="NZ_KB890336.1"/>
</dbReference>
<protein>
    <recommendedName>
        <fullName evidence="2">Endonuclease/exonuclease/phosphatase domain-containing protein</fullName>
    </recommendedName>
</protein>
<evidence type="ECO:0000313" key="3">
    <source>
        <dbReference type="EMBL" id="EOA53091.1"/>
    </source>
</evidence>
<feature type="signal peptide" evidence="1">
    <location>
        <begin position="1"/>
        <end position="19"/>
    </location>
</feature>
<dbReference type="GO" id="GO:0003824">
    <property type="term" value="F:catalytic activity"/>
    <property type="evidence" value="ECO:0007669"/>
    <property type="project" value="InterPro"/>
</dbReference>
<dbReference type="OrthoDB" id="9778989at2"/>
<dbReference type="Gene3D" id="3.60.10.10">
    <property type="entry name" value="Endonuclease/exonuclease/phosphatase"/>
    <property type="match status" value="1"/>
</dbReference>
<dbReference type="Pfam" id="PF03372">
    <property type="entry name" value="Exo_endo_phos"/>
    <property type="match status" value="1"/>
</dbReference>
<organism evidence="3 4">
    <name type="scientific">Phocaeicola massiliensis B84634 = Timone 84634 = DSM 17679 = JCM 13223</name>
    <dbReference type="NCBI Taxonomy" id="1121098"/>
    <lineage>
        <taxon>Bacteria</taxon>
        <taxon>Pseudomonadati</taxon>
        <taxon>Bacteroidota</taxon>
        <taxon>Bacteroidia</taxon>
        <taxon>Bacteroidales</taxon>
        <taxon>Bacteroidaceae</taxon>
        <taxon>Phocaeicola</taxon>
    </lineage>
</organism>
<dbReference type="InterPro" id="IPR005135">
    <property type="entry name" value="Endo/exonuclease/phosphatase"/>
</dbReference>
<evidence type="ECO:0000256" key="1">
    <source>
        <dbReference type="SAM" id="SignalP"/>
    </source>
</evidence>
<dbReference type="EMBL" id="AQHY01000038">
    <property type="protein sequence ID" value="EOA53091.1"/>
    <property type="molecule type" value="Genomic_DNA"/>
</dbReference>
<dbReference type="Proteomes" id="UP000017831">
    <property type="component" value="Unassembled WGS sequence"/>
</dbReference>
<dbReference type="STRING" id="1121098.HMPREF1534_03165"/>
<dbReference type="PATRIC" id="fig|1121098.3.peg.3214"/>
<evidence type="ECO:0000313" key="4">
    <source>
        <dbReference type="Proteomes" id="UP000017831"/>
    </source>
</evidence>